<name>A0A5M8Q3M3_9LECA</name>
<feature type="compositionally biased region" description="Polar residues" evidence="1">
    <location>
        <begin position="8"/>
        <end position="19"/>
    </location>
</feature>
<protein>
    <submittedName>
        <fullName evidence="2">Uncharacterized protein</fullName>
    </submittedName>
</protein>
<feature type="region of interest" description="Disordered" evidence="1">
    <location>
        <begin position="116"/>
        <end position="149"/>
    </location>
</feature>
<evidence type="ECO:0000313" key="3">
    <source>
        <dbReference type="Proteomes" id="UP000324767"/>
    </source>
</evidence>
<dbReference type="Proteomes" id="UP000324767">
    <property type="component" value="Unassembled WGS sequence"/>
</dbReference>
<feature type="region of interest" description="Disordered" evidence="1">
    <location>
        <begin position="1"/>
        <end position="20"/>
    </location>
</feature>
<proteinExistence type="predicted"/>
<organism evidence="2 3">
    <name type="scientific">Lasallia pustulata</name>
    <dbReference type="NCBI Taxonomy" id="136370"/>
    <lineage>
        <taxon>Eukaryota</taxon>
        <taxon>Fungi</taxon>
        <taxon>Dikarya</taxon>
        <taxon>Ascomycota</taxon>
        <taxon>Pezizomycotina</taxon>
        <taxon>Lecanoromycetes</taxon>
        <taxon>OSLEUM clade</taxon>
        <taxon>Umbilicariomycetidae</taxon>
        <taxon>Umbilicariales</taxon>
        <taxon>Umbilicariaceae</taxon>
        <taxon>Lasallia</taxon>
    </lineage>
</organism>
<evidence type="ECO:0000313" key="2">
    <source>
        <dbReference type="EMBL" id="KAA6416282.1"/>
    </source>
</evidence>
<dbReference type="AlphaFoldDB" id="A0A5M8Q3M3"/>
<evidence type="ECO:0000256" key="1">
    <source>
        <dbReference type="SAM" id="MobiDB-lite"/>
    </source>
</evidence>
<reference evidence="2 3" key="1">
    <citation type="submission" date="2019-09" db="EMBL/GenBank/DDBJ databases">
        <title>The hologenome of the rock-dwelling lichen Lasallia pustulata.</title>
        <authorList>
            <person name="Greshake Tzovaras B."/>
            <person name="Segers F."/>
            <person name="Bicker A."/>
            <person name="Dal Grande F."/>
            <person name="Otte J."/>
            <person name="Hankeln T."/>
            <person name="Schmitt I."/>
            <person name="Ebersberger I."/>
        </authorList>
    </citation>
    <scope>NUCLEOTIDE SEQUENCE [LARGE SCALE GENOMIC DNA]</scope>
    <source>
        <strain evidence="2">A1-1</strain>
    </source>
</reference>
<accession>A0A5M8Q3M3</accession>
<gene>
    <name evidence="2" type="ORF">FRX48_01002</name>
</gene>
<dbReference type="EMBL" id="VXIT01000001">
    <property type="protein sequence ID" value="KAA6416282.1"/>
    <property type="molecule type" value="Genomic_DNA"/>
</dbReference>
<comment type="caution">
    <text evidence="2">The sequence shown here is derived from an EMBL/GenBank/DDBJ whole genome shotgun (WGS) entry which is preliminary data.</text>
</comment>
<sequence length="175" mass="18931">MSRKRMRSNPSRITSQIDATTDDAIAGVKSETLTSSSPPLPAALHCNLLWPDPPATVAEHGQATTHVPLECVQMGCPPMPYLQVAYLQVAYLQMACPQMGVTRIAHVPLEGVPIGRFQTSDETASEGRGRPSTLTSRSSDEGDDQCERGTSPAVMLGELRACYLAQRHSIKFLIP</sequence>